<organism evidence="1 2">
    <name type="scientific">Mucuna pruriens</name>
    <name type="common">Velvet bean</name>
    <name type="synonym">Dolichos pruriens</name>
    <dbReference type="NCBI Taxonomy" id="157652"/>
    <lineage>
        <taxon>Eukaryota</taxon>
        <taxon>Viridiplantae</taxon>
        <taxon>Streptophyta</taxon>
        <taxon>Embryophyta</taxon>
        <taxon>Tracheophyta</taxon>
        <taxon>Spermatophyta</taxon>
        <taxon>Magnoliopsida</taxon>
        <taxon>eudicotyledons</taxon>
        <taxon>Gunneridae</taxon>
        <taxon>Pentapetalae</taxon>
        <taxon>rosids</taxon>
        <taxon>fabids</taxon>
        <taxon>Fabales</taxon>
        <taxon>Fabaceae</taxon>
        <taxon>Papilionoideae</taxon>
        <taxon>50 kb inversion clade</taxon>
        <taxon>NPAAA clade</taxon>
        <taxon>indigoferoid/millettioid clade</taxon>
        <taxon>Phaseoleae</taxon>
        <taxon>Mucuna</taxon>
    </lineage>
</organism>
<dbReference type="EMBL" id="QJKJ01002336">
    <property type="protein sequence ID" value="RDY03287.1"/>
    <property type="molecule type" value="Genomic_DNA"/>
</dbReference>
<proteinExistence type="predicted"/>
<evidence type="ECO:0000313" key="1">
    <source>
        <dbReference type="EMBL" id="RDY03287.1"/>
    </source>
</evidence>
<name>A0A371HKH3_MUCPR</name>
<reference evidence="1" key="1">
    <citation type="submission" date="2018-05" db="EMBL/GenBank/DDBJ databases">
        <title>Draft genome of Mucuna pruriens seed.</title>
        <authorList>
            <person name="Nnadi N.E."/>
            <person name="Vos R."/>
            <person name="Hasami M.H."/>
            <person name="Devisetty U.K."/>
            <person name="Aguiy J.C."/>
        </authorList>
    </citation>
    <scope>NUCLEOTIDE SEQUENCE [LARGE SCALE GENOMIC DNA]</scope>
    <source>
        <strain evidence="1">JCA_2017</strain>
    </source>
</reference>
<sequence>MALVKLRQGESESLYSFVAWFSDISVKIHNLNPEVVLHSIIMALKSRSFSDSLCKILPKDIDNLRTKASDYIQMEEMTMFRDTIRDG</sequence>
<comment type="caution">
    <text evidence="1">The sequence shown here is derived from an EMBL/GenBank/DDBJ whole genome shotgun (WGS) entry which is preliminary data.</text>
</comment>
<evidence type="ECO:0008006" key="3">
    <source>
        <dbReference type="Google" id="ProtNLM"/>
    </source>
</evidence>
<dbReference type="OrthoDB" id="1737504at2759"/>
<feature type="non-terminal residue" evidence="1">
    <location>
        <position position="1"/>
    </location>
</feature>
<dbReference type="Proteomes" id="UP000257109">
    <property type="component" value="Unassembled WGS sequence"/>
</dbReference>
<gene>
    <name evidence="1" type="ORF">CR513_13145</name>
</gene>
<accession>A0A371HKH3</accession>
<evidence type="ECO:0000313" key="2">
    <source>
        <dbReference type="Proteomes" id="UP000257109"/>
    </source>
</evidence>
<dbReference type="AlphaFoldDB" id="A0A371HKH3"/>
<protein>
    <recommendedName>
        <fullName evidence="3">Retrotransposon gag domain-containing protein</fullName>
    </recommendedName>
</protein>
<keyword evidence="2" id="KW-1185">Reference proteome</keyword>